<feature type="domain" description="GAF" evidence="1">
    <location>
        <begin position="25"/>
        <end position="142"/>
    </location>
</feature>
<dbReference type="Gene3D" id="3.30.450.40">
    <property type="match status" value="1"/>
</dbReference>
<reference evidence="2 3" key="1">
    <citation type="submission" date="2018-07" db="EMBL/GenBank/DDBJ databases">
        <title>Lottiidibacillus patelloidae gen. nov., sp. nov., isolated from the intestinal tract of a marine limpet and the reclassification of B. taeanensis BH030017T, B. algicola KMM 3737T and B. hwajinpoensis SW-72T as genus Lottiidibacillus.</title>
        <authorList>
            <person name="Liu R."/>
            <person name="Huang Z."/>
        </authorList>
    </citation>
    <scope>NUCLEOTIDE SEQUENCE [LARGE SCALE GENOMIC DNA]</scope>
    <source>
        <strain evidence="2 3">BH030017</strain>
    </source>
</reference>
<dbReference type="Proteomes" id="UP000253314">
    <property type="component" value="Unassembled WGS sequence"/>
</dbReference>
<dbReference type="AlphaFoldDB" id="A0A366XT09"/>
<gene>
    <name evidence="2" type="ORF">DS031_14775</name>
</gene>
<dbReference type="InterPro" id="IPR003018">
    <property type="entry name" value="GAF"/>
</dbReference>
<protein>
    <submittedName>
        <fullName evidence="2">GAF domain-containing protein</fullName>
    </submittedName>
</protein>
<dbReference type="InterPro" id="IPR029016">
    <property type="entry name" value="GAF-like_dom_sf"/>
</dbReference>
<sequence>METTKAKIESELNSLRIKTASDFTALAWLYKDNREIRWRYVSGNGNDRYKQMVGKIGKGLAGMTVLLGSPIILDSTTSDLSRKRLDYPIMIAENLLSAVSVPLKNNGEIVGVLLAGSRTMRTFTQNEIQFFIETAERMSLSIQKH</sequence>
<comment type="caution">
    <text evidence="2">The sequence shown here is derived from an EMBL/GenBank/DDBJ whole genome shotgun (WGS) entry which is preliminary data.</text>
</comment>
<evidence type="ECO:0000313" key="3">
    <source>
        <dbReference type="Proteomes" id="UP000253314"/>
    </source>
</evidence>
<proteinExistence type="predicted"/>
<organism evidence="2 3">
    <name type="scientific">Bacillus taeanensis</name>
    <dbReference type="NCBI Taxonomy" id="273032"/>
    <lineage>
        <taxon>Bacteria</taxon>
        <taxon>Bacillati</taxon>
        <taxon>Bacillota</taxon>
        <taxon>Bacilli</taxon>
        <taxon>Bacillales</taxon>
        <taxon>Bacillaceae</taxon>
        <taxon>Bacillus</taxon>
    </lineage>
</organism>
<evidence type="ECO:0000313" key="2">
    <source>
        <dbReference type="EMBL" id="RBW68806.1"/>
    </source>
</evidence>
<accession>A0A366XT09</accession>
<dbReference type="EMBL" id="QOCW01000016">
    <property type="protein sequence ID" value="RBW68806.1"/>
    <property type="molecule type" value="Genomic_DNA"/>
</dbReference>
<dbReference type="RefSeq" id="WP_113806848.1">
    <property type="nucleotide sequence ID" value="NZ_QOCW01000016.1"/>
</dbReference>
<dbReference type="OrthoDB" id="2360948at2"/>
<dbReference type="Pfam" id="PF13185">
    <property type="entry name" value="GAF_2"/>
    <property type="match status" value="1"/>
</dbReference>
<keyword evidence="3" id="KW-1185">Reference proteome</keyword>
<evidence type="ECO:0000259" key="1">
    <source>
        <dbReference type="Pfam" id="PF13185"/>
    </source>
</evidence>
<dbReference type="SUPFAM" id="SSF55781">
    <property type="entry name" value="GAF domain-like"/>
    <property type="match status" value="1"/>
</dbReference>
<name>A0A366XT09_9BACI</name>